<comment type="subunit">
    <text evidence="8">The ABC transporter complex is composed of one ATP-binding protein (MglA), two transmembrane proteins (MglC) and a solute-binding protein (MglB).</text>
</comment>
<evidence type="ECO:0000256" key="1">
    <source>
        <dbReference type="ARBA" id="ARBA00004196"/>
    </source>
</evidence>
<dbReference type="InterPro" id="IPR025997">
    <property type="entry name" value="SBP_2_dom"/>
</dbReference>
<evidence type="ECO:0000256" key="9">
    <source>
        <dbReference type="ARBA" id="ARBA00034344"/>
    </source>
</evidence>
<protein>
    <recommendedName>
        <fullName evidence="9">D-galactose/methyl-galactoside binding periplasmic protein MglB</fullName>
    </recommendedName>
</protein>
<organism evidence="12 13">
    <name type="scientific">Hominiventricola aquisgranensis</name>
    <dbReference type="NCBI Taxonomy" id="3133164"/>
    <lineage>
        <taxon>Bacteria</taxon>
        <taxon>Bacillati</taxon>
        <taxon>Bacillota</taxon>
        <taxon>Clostridia</taxon>
        <taxon>Lachnospirales</taxon>
        <taxon>Lachnospiraceae</taxon>
        <taxon>Hominiventricola</taxon>
    </lineage>
</organism>
<evidence type="ECO:0000256" key="6">
    <source>
        <dbReference type="ARBA" id="ARBA00022764"/>
    </source>
</evidence>
<dbReference type="Gene3D" id="3.40.50.2300">
    <property type="match status" value="2"/>
</dbReference>
<dbReference type="SUPFAM" id="SSF53822">
    <property type="entry name" value="Periplasmic binding protein-like I"/>
    <property type="match status" value="1"/>
</dbReference>
<keyword evidence="4" id="KW-0479">Metal-binding</keyword>
<feature type="domain" description="Periplasmic binding protein" evidence="11">
    <location>
        <begin position="35"/>
        <end position="314"/>
    </location>
</feature>
<dbReference type="InterPro" id="IPR044085">
    <property type="entry name" value="MglB-like_PBP1"/>
</dbReference>
<gene>
    <name evidence="12" type="ORF">WMO62_11345</name>
</gene>
<name>A0ABV1I2K0_9FIRM</name>
<feature type="chain" id="PRO_5046907600" description="D-galactose/methyl-galactoside binding periplasmic protein MglB" evidence="10">
    <location>
        <begin position="22"/>
        <end position="343"/>
    </location>
</feature>
<dbReference type="Proteomes" id="UP001470288">
    <property type="component" value="Unassembled WGS sequence"/>
</dbReference>
<keyword evidence="13" id="KW-1185">Reference proteome</keyword>
<evidence type="ECO:0000256" key="7">
    <source>
        <dbReference type="ARBA" id="ARBA00022837"/>
    </source>
</evidence>
<dbReference type="Pfam" id="PF13407">
    <property type="entry name" value="Peripla_BP_4"/>
    <property type="match status" value="1"/>
</dbReference>
<dbReference type="PANTHER" id="PTHR30036:SF2">
    <property type="entry name" value="D-GALACTOSE_METHYL-GALACTOSIDE BINDING PERIPLASMIC PROTEIN MGLB"/>
    <property type="match status" value="1"/>
</dbReference>
<dbReference type="InterPro" id="IPR028082">
    <property type="entry name" value="Peripla_BP_I"/>
</dbReference>
<keyword evidence="7" id="KW-0106">Calcium</keyword>
<dbReference type="PANTHER" id="PTHR30036">
    <property type="entry name" value="D-XYLOSE-BINDING PERIPLASMIC PROTEIN"/>
    <property type="match status" value="1"/>
</dbReference>
<feature type="signal peptide" evidence="10">
    <location>
        <begin position="1"/>
        <end position="21"/>
    </location>
</feature>
<evidence type="ECO:0000259" key="11">
    <source>
        <dbReference type="Pfam" id="PF13407"/>
    </source>
</evidence>
<evidence type="ECO:0000256" key="2">
    <source>
        <dbReference type="ARBA" id="ARBA00022448"/>
    </source>
</evidence>
<evidence type="ECO:0000313" key="12">
    <source>
        <dbReference type="EMBL" id="MEQ2579417.1"/>
    </source>
</evidence>
<reference evidence="12 13" key="1">
    <citation type="submission" date="2024-03" db="EMBL/GenBank/DDBJ databases">
        <title>Human intestinal bacterial collection.</title>
        <authorList>
            <person name="Pauvert C."/>
            <person name="Hitch T.C.A."/>
            <person name="Clavel T."/>
        </authorList>
    </citation>
    <scope>NUCLEOTIDE SEQUENCE [LARGE SCALE GENOMIC DNA]</scope>
    <source>
        <strain evidence="12 13">CLA-AA-H78B</strain>
    </source>
</reference>
<evidence type="ECO:0000313" key="13">
    <source>
        <dbReference type="Proteomes" id="UP001470288"/>
    </source>
</evidence>
<comment type="subcellular location">
    <subcellularLocation>
        <location evidence="1">Cell envelope</location>
    </subcellularLocation>
</comment>
<keyword evidence="3" id="KW-0762">Sugar transport</keyword>
<keyword evidence="2" id="KW-0813">Transport</keyword>
<dbReference type="EMBL" id="JBBMFC010000020">
    <property type="protein sequence ID" value="MEQ2579417.1"/>
    <property type="molecule type" value="Genomic_DNA"/>
</dbReference>
<dbReference type="CDD" id="cd01539">
    <property type="entry name" value="PBP1_GGBP"/>
    <property type="match status" value="1"/>
</dbReference>
<proteinExistence type="predicted"/>
<evidence type="ECO:0000256" key="3">
    <source>
        <dbReference type="ARBA" id="ARBA00022597"/>
    </source>
</evidence>
<dbReference type="InterPro" id="IPR050555">
    <property type="entry name" value="Bact_Solute-Bind_Prot2"/>
</dbReference>
<keyword evidence="6" id="KW-0574">Periplasm</keyword>
<dbReference type="RefSeq" id="WP_349144707.1">
    <property type="nucleotide sequence ID" value="NZ_JBBMFC010000020.1"/>
</dbReference>
<sequence>MFAKKMTIAGLACLLAVEASGCGNTGGGQVTSIRIGVSVYDQYDTFVSEMINHFNEYASEVSASMDSNVSVNIDVYNAAASQTTQNNQVKTMLEDGCDIICVNLVDRTEPVTIIDMAEKKDVPVIFFNRELVEQDLERWDKLYYVGAKAFESGIMQGEIAVDIFKNDPAADKNGDGVFQYIVLEGEADHQDAIVRTEYAVSTITDQGVPVEKLGYAIANWNRAQANTKMSQLLTEYGDQIELVLSNNDDMALGAVDAMKAAGIDQAEWPVILGIDGTDVGLAALKNGEIRGTVYNDKEGQAEKMFDLAFCLARGLPLDDLGLEDGKYIRQPYTKLEEVPEEQE</sequence>
<comment type="caution">
    <text evidence="12">The sequence shown here is derived from an EMBL/GenBank/DDBJ whole genome shotgun (WGS) entry which is preliminary data.</text>
</comment>
<evidence type="ECO:0000256" key="10">
    <source>
        <dbReference type="SAM" id="SignalP"/>
    </source>
</evidence>
<evidence type="ECO:0000256" key="5">
    <source>
        <dbReference type="ARBA" id="ARBA00022729"/>
    </source>
</evidence>
<accession>A0ABV1I2K0</accession>
<evidence type="ECO:0000256" key="4">
    <source>
        <dbReference type="ARBA" id="ARBA00022723"/>
    </source>
</evidence>
<keyword evidence="5 10" id="KW-0732">Signal</keyword>
<evidence type="ECO:0000256" key="8">
    <source>
        <dbReference type="ARBA" id="ARBA00034323"/>
    </source>
</evidence>